<keyword evidence="3" id="KW-1185">Reference proteome</keyword>
<dbReference type="Proteomes" id="UP001303046">
    <property type="component" value="Unassembled WGS sequence"/>
</dbReference>
<dbReference type="EMBL" id="JAVFWL010000001">
    <property type="protein sequence ID" value="KAK6726311.1"/>
    <property type="molecule type" value="Genomic_DNA"/>
</dbReference>
<feature type="chain" id="PRO_5045515863" description="C-type lectin domain-containing protein" evidence="1">
    <location>
        <begin position="20"/>
        <end position="198"/>
    </location>
</feature>
<accession>A0ABR1BMK9</accession>
<evidence type="ECO:0008006" key="4">
    <source>
        <dbReference type="Google" id="ProtNLM"/>
    </source>
</evidence>
<proteinExistence type="predicted"/>
<feature type="signal peptide" evidence="1">
    <location>
        <begin position="1"/>
        <end position="19"/>
    </location>
</feature>
<evidence type="ECO:0000313" key="2">
    <source>
        <dbReference type="EMBL" id="KAK6726311.1"/>
    </source>
</evidence>
<gene>
    <name evidence="2" type="primary">Necator_chrI.g679</name>
    <name evidence="2" type="ORF">RB195_004557</name>
</gene>
<protein>
    <recommendedName>
        <fullName evidence="4">C-type lectin domain-containing protein</fullName>
    </recommendedName>
</protein>
<name>A0ABR1BMK9_NECAM</name>
<keyword evidence="1" id="KW-0732">Signal</keyword>
<sequence>MMLHSQLVSFLTVIPLLDAAIVNWDSSKPVVIPYHGRRGHQYLHLIDYVGSLSKRIYSGIGVMVGLNEISFAKFLPDYPKRPPDPHCLLFQTVKGSTKQCDEFFLLVADYYSINRRPWDEGYKKCSQIQFHYYMPVLVKYDVTVDKSPKYVATYSILEDLLYYSDEKGRRITISNFNLKVQLRVYSPAKYEVLCTMPV</sequence>
<evidence type="ECO:0000313" key="3">
    <source>
        <dbReference type="Proteomes" id="UP001303046"/>
    </source>
</evidence>
<reference evidence="2 3" key="1">
    <citation type="submission" date="2023-08" db="EMBL/GenBank/DDBJ databases">
        <title>A Necator americanus chromosomal reference genome.</title>
        <authorList>
            <person name="Ilik V."/>
            <person name="Petrzelkova K.J."/>
            <person name="Pardy F."/>
            <person name="Fuh T."/>
            <person name="Niatou-Singa F.S."/>
            <person name="Gouil Q."/>
            <person name="Baker L."/>
            <person name="Ritchie M.E."/>
            <person name="Jex A.R."/>
            <person name="Gazzola D."/>
            <person name="Li H."/>
            <person name="Toshio Fujiwara R."/>
            <person name="Zhan B."/>
            <person name="Aroian R.V."/>
            <person name="Pafco B."/>
            <person name="Schwarz E.M."/>
        </authorList>
    </citation>
    <scope>NUCLEOTIDE SEQUENCE [LARGE SCALE GENOMIC DNA]</scope>
    <source>
        <strain evidence="2 3">Aroian</strain>
        <tissue evidence="2">Whole animal</tissue>
    </source>
</reference>
<comment type="caution">
    <text evidence="2">The sequence shown here is derived from an EMBL/GenBank/DDBJ whole genome shotgun (WGS) entry which is preliminary data.</text>
</comment>
<organism evidence="2 3">
    <name type="scientific">Necator americanus</name>
    <name type="common">Human hookworm</name>
    <dbReference type="NCBI Taxonomy" id="51031"/>
    <lineage>
        <taxon>Eukaryota</taxon>
        <taxon>Metazoa</taxon>
        <taxon>Ecdysozoa</taxon>
        <taxon>Nematoda</taxon>
        <taxon>Chromadorea</taxon>
        <taxon>Rhabditida</taxon>
        <taxon>Rhabditina</taxon>
        <taxon>Rhabditomorpha</taxon>
        <taxon>Strongyloidea</taxon>
        <taxon>Ancylostomatidae</taxon>
        <taxon>Bunostominae</taxon>
        <taxon>Necator</taxon>
    </lineage>
</organism>
<evidence type="ECO:0000256" key="1">
    <source>
        <dbReference type="SAM" id="SignalP"/>
    </source>
</evidence>